<dbReference type="Proteomes" id="UP000069940">
    <property type="component" value="Unassembled WGS sequence"/>
</dbReference>
<dbReference type="InterPro" id="IPR001584">
    <property type="entry name" value="Integrase_cat-core"/>
</dbReference>
<dbReference type="Pfam" id="PF18701">
    <property type="entry name" value="DUF5641"/>
    <property type="match status" value="1"/>
</dbReference>
<keyword evidence="1" id="KW-0862">Zinc</keyword>
<dbReference type="PROSITE" id="PS50158">
    <property type="entry name" value="ZF_CCHC"/>
    <property type="match status" value="1"/>
</dbReference>
<keyword evidence="6" id="KW-1185">Reference proteome</keyword>
<evidence type="ECO:0008006" key="7">
    <source>
        <dbReference type="Google" id="ProtNLM"/>
    </source>
</evidence>
<evidence type="ECO:0000259" key="3">
    <source>
        <dbReference type="PROSITE" id="PS50158"/>
    </source>
</evidence>
<dbReference type="Gene3D" id="2.40.70.10">
    <property type="entry name" value="Acid Proteases"/>
    <property type="match status" value="1"/>
</dbReference>
<dbReference type="InterPro" id="IPR043502">
    <property type="entry name" value="DNA/RNA_pol_sf"/>
</dbReference>
<dbReference type="SUPFAM" id="SSF56672">
    <property type="entry name" value="DNA/RNA polymerases"/>
    <property type="match status" value="1"/>
</dbReference>
<feature type="region of interest" description="Disordered" evidence="2">
    <location>
        <begin position="1747"/>
        <end position="1768"/>
    </location>
</feature>
<dbReference type="SUPFAM" id="SSF53098">
    <property type="entry name" value="Ribonuclease H-like"/>
    <property type="match status" value="1"/>
</dbReference>
<dbReference type="Pfam" id="PF17921">
    <property type="entry name" value="Integrase_H2C2"/>
    <property type="match status" value="1"/>
</dbReference>
<reference evidence="5" key="2">
    <citation type="submission" date="2025-05" db="UniProtKB">
        <authorList>
            <consortium name="EnsemblMetazoa"/>
        </authorList>
    </citation>
    <scope>IDENTIFICATION</scope>
    <source>
        <strain evidence="5">Foshan</strain>
    </source>
</reference>
<keyword evidence="1" id="KW-0479">Metal-binding</keyword>
<dbReference type="Gene3D" id="3.30.420.10">
    <property type="entry name" value="Ribonuclease H-like superfamily/Ribonuclease H"/>
    <property type="match status" value="1"/>
</dbReference>
<evidence type="ECO:0000313" key="5">
    <source>
        <dbReference type="EnsemblMetazoa" id="AALFPA23_003724.P4303"/>
    </source>
</evidence>
<dbReference type="Pfam" id="PF05380">
    <property type="entry name" value="Peptidase_A17"/>
    <property type="match status" value="1"/>
</dbReference>
<dbReference type="CDD" id="cd01644">
    <property type="entry name" value="RT_pepA17"/>
    <property type="match status" value="1"/>
</dbReference>
<dbReference type="InterPro" id="IPR040676">
    <property type="entry name" value="DUF5641"/>
</dbReference>
<proteinExistence type="predicted"/>
<evidence type="ECO:0000256" key="1">
    <source>
        <dbReference type="PROSITE-ProRule" id="PRU00047"/>
    </source>
</evidence>
<feature type="domain" description="CCHC-type" evidence="3">
    <location>
        <begin position="367"/>
        <end position="380"/>
    </location>
</feature>
<evidence type="ECO:0000259" key="4">
    <source>
        <dbReference type="PROSITE" id="PS50994"/>
    </source>
</evidence>
<name>A0ABM1XXF1_AEDAL</name>
<dbReference type="PROSITE" id="PS50994">
    <property type="entry name" value="INTEGRASE"/>
    <property type="match status" value="1"/>
</dbReference>
<dbReference type="InterPro" id="IPR036397">
    <property type="entry name" value="RNaseH_sf"/>
</dbReference>
<sequence>MSDEELKLLVHKRGQVKSKVTRIRNSLKAAEDDPTTTSLAQLRVFARSLEIHYREYNEIHDALISACPANQRDPQEKKYEEFEVLFNETSLVIESLKDAKAPEPIGAAAQPAAVQPQIVQQQALKAPLPTFDGKYEHWPRFKAMFQDIMGRSPDCDAIKLYHLEKSLVGAATGVIDSQTIQDNNYAQAWAILEERYENKRLIVDLHIRGLLNLKRMTRKSSKELRQLLDDCCRHVENLKFLGQELEGVSELFVVNVLTAALDKETREYWESKLDHGELPTYDDTVECLKNRCLVLERCETANPPPPVTKSASGFQKLSSQKVANAVTSPTAVTCELCSGQHPNFKCSAFRNMTVAQRIAKVKEMKVCYNCLRKGHRSSTCSSEKTCSKCGQRHNSLLHLDDPDVPEQPEPQKQSAPPASVNVVAEASPEPVSTTSALVSHVSSTRKSRSSPKEVLLLTALVSLVDESGRAHPCRALLDCASQVCLISNDMVQKLGKRPRPTNTEVVGVTGRKSASQEVVVSVVSNYGEYKVDIPCLVMPQVSGTIPTRKIEIKRWQIPANVALADPEFHTPKRIDLLIGNEFFFSLLKSGQMKLSDDLPLLQETVFGWVIAGPVDVPDQKVVFSHVVTEEDTSDLIEKFWAVEEVVGSFPSTTEEQQVEDHFVDTHHRDETGRFVVRLPFRETVAELGDNRALALKRFFLLERRLQRHPDTKQQYEDFITEYEALGHCHEVFEAADPVGVQRYYLPHHAVMKLASSSTKLRVVFDATARSSGPSLNDVLQVGPTIQNDLFSILLQFRRHRFAFSADITKMYRQVVVDERDTRFQRIFWRKQPTDPLRVLELNTVTYGTASAPFLATRSLVQLARDEKSEYPAAAEVVCEDFYIDDVLTGANTVAEAVRLRMDLQEMLAKGGFNIRKWCSNSDAVLENVPEEEKEKLVKIDDSENIVRTLGLLWDPNNDHFRFVVPSTEDMLQPVTKRFVLSRISRLFDPLGFVSPVVLLAKLLMQALWVRKLEWDEPIPCDLLAQWLKLSNSLTSLNQAKIPRCVIPEECETFEIHGFADASSSAYGACLYLRAVKENGDTCCNLLTSKSRVAPLTEMTIPRKELCAALLLSRLLVKVLSAFKLPMSKVVLWSDSQIVLSWLKKAPSRLDIFVRNRVAEINRNTHQYPWEYVRSADNPADVVSRGQMPEALNNNSLWWFGPDFLNQPHYEPAAVEEIPDCEMPEMKAEVIVNLATIELLPVFTSYGSFRKLQRIVALVMRFINNTRTKVAANRCLSRSISVAEMRASLITIVRVIQHTELPDEVRSQDAATSSKKLARLCPVLDEVDGVLRVGGRLEKSALPFDAKHQLILPDHHPVTKLLIRALHEENMHAGPSNLLAILRRKFWLLRARSTVRGVIRSCVSCFRACPRKVEQLMGNLPDFRVNPAMPFEYTGVDYAGPVMVKEGKYRPKKIKGYIAVFVCLVTKNVHLELVSSLTTEAFLAALDRFVNHHGLVKRILSDNATNFTGASNELHALYRQFRDEVTVSKINDFLLPREIEWRFIPPRAPNFAGLMEAGVKSVKTHLKRTLRNTSLNFEEFATVLSHVQAILNSRPLYALSEDPNEPMPITPAHLQLGRPMHPVPRPSYLNTKEYKLSRWEYLTLLRDHFWKRWSREYLSTLQCRGKWTKSTGNIVPGMIVLVIEDNLPPLAWKYGKVVKTYPGEDSLVRVVDVKTASGIFKRSICKLAPLPIKDNDDLQRGDSSIGVASASGSNLDSPVSLGGTSALEV</sequence>
<dbReference type="InterPro" id="IPR012337">
    <property type="entry name" value="RNaseH-like_sf"/>
</dbReference>
<organism evidence="5 6">
    <name type="scientific">Aedes albopictus</name>
    <name type="common">Asian tiger mosquito</name>
    <name type="synonym">Stegomyia albopicta</name>
    <dbReference type="NCBI Taxonomy" id="7160"/>
    <lineage>
        <taxon>Eukaryota</taxon>
        <taxon>Metazoa</taxon>
        <taxon>Ecdysozoa</taxon>
        <taxon>Arthropoda</taxon>
        <taxon>Hexapoda</taxon>
        <taxon>Insecta</taxon>
        <taxon>Pterygota</taxon>
        <taxon>Neoptera</taxon>
        <taxon>Endopterygota</taxon>
        <taxon>Diptera</taxon>
        <taxon>Nematocera</taxon>
        <taxon>Culicoidea</taxon>
        <taxon>Culicidae</taxon>
        <taxon>Culicinae</taxon>
        <taxon>Aedini</taxon>
        <taxon>Aedes</taxon>
        <taxon>Stegomyia</taxon>
    </lineage>
</organism>
<keyword evidence="1" id="KW-0863">Zinc-finger</keyword>
<dbReference type="CDD" id="cd00303">
    <property type="entry name" value="retropepsin_like"/>
    <property type="match status" value="1"/>
</dbReference>
<feature type="domain" description="Integrase catalytic" evidence="4">
    <location>
        <begin position="1425"/>
        <end position="1618"/>
    </location>
</feature>
<reference evidence="6" key="1">
    <citation type="journal article" date="2015" name="Proc. Natl. Acad. Sci. U.S.A.">
        <title>Genome sequence of the Asian Tiger mosquito, Aedes albopictus, reveals insights into its biology, genetics, and evolution.</title>
        <authorList>
            <person name="Chen X.G."/>
            <person name="Jiang X."/>
            <person name="Gu J."/>
            <person name="Xu M."/>
            <person name="Wu Y."/>
            <person name="Deng Y."/>
            <person name="Zhang C."/>
            <person name="Bonizzoni M."/>
            <person name="Dermauw W."/>
            <person name="Vontas J."/>
            <person name="Armbruster P."/>
            <person name="Huang X."/>
            <person name="Yang Y."/>
            <person name="Zhang H."/>
            <person name="He W."/>
            <person name="Peng H."/>
            <person name="Liu Y."/>
            <person name="Wu K."/>
            <person name="Chen J."/>
            <person name="Lirakis M."/>
            <person name="Topalis P."/>
            <person name="Van Leeuwen T."/>
            <person name="Hall A.B."/>
            <person name="Jiang X."/>
            <person name="Thorpe C."/>
            <person name="Mueller R.L."/>
            <person name="Sun C."/>
            <person name="Waterhouse R.M."/>
            <person name="Yan G."/>
            <person name="Tu Z.J."/>
            <person name="Fang X."/>
            <person name="James A.A."/>
        </authorList>
    </citation>
    <scope>NUCLEOTIDE SEQUENCE [LARGE SCALE GENOMIC DNA]</scope>
    <source>
        <strain evidence="6">Foshan</strain>
    </source>
</reference>
<dbReference type="InterPro" id="IPR021109">
    <property type="entry name" value="Peptidase_aspartic_dom_sf"/>
</dbReference>
<protein>
    <recommendedName>
        <fullName evidence="7">Endonuclease</fullName>
    </recommendedName>
</protein>
<dbReference type="InterPro" id="IPR041588">
    <property type="entry name" value="Integrase_H2C2"/>
</dbReference>
<evidence type="ECO:0000313" key="6">
    <source>
        <dbReference type="Proteomes" id="UP000069940"/>
    </source>
</evidence>
<dbReference type="InterPro" id="IPR005312">
    <property type="entry name" value="DUF1759"/>
</dbReference>
<dbReference type="RefSeq" id="XP_062707519.1">
    <property type="nucleotide sequence ID" value="XM_062851535.1"/>
</dbReference>
<feature type="region of interest" description="Disordered" evidence="2">
    <location>
        <begin position="397"/>
        <end position="435"/>
    </location>
</feature>
<evidence type="ECO:0000256" key="2">
    <source>
        <dbReference type="SAM" id="MobiDB-lite"/>
    </source>
</evidence>
<dbReference type="PANTHER" id="PTHR47331">
    <property type="entry name" value="PHD-TYPE DOMAIN-CONTAINING PROTEIN"/>
    <property type="match status" value="1"/>
</dbReference>
<dbReference type="GeneID" id="134288009"/>
<accession>A0ABM1XXF1</accession>
<dbReference type="Gene3D" id="1.10.340.70">
    <property type="match status" value="1"/>
</dbReference>
<dbReference type="PANTHER" id="PTHR47331:SF1">
    <property type="entry name" value="GAG-LIKE PROTEIN"/>
    <property type="match status" value="1"/>
</dbReference>
<dbReference type="InterPro" id="IPR008042">
    <property type="entry name" value="Retrotrans_Pao"/>
</dbReference>
<dbReference type="Pfam" id="PF03564">
    <property type="entry name" value="DUF1759"/>
    <property type="match status" value="1"/>
</dbReference>
<dbReference type="EnsemblMetazoa" id="AALFPA23_003724.R4303">
    <property type="protein sequence ID" value="AALFPA23_003724.P4303"/>
    <property type="gene ID" value="AALFPA23_003724"/>
</dbReference>
<dbReference type="InterPro" id="IPR001878">
    <property type="entry name" value="Znf_CCHC"/>
</dbReference>